<feature type="transmembrane region" description="Helical" evidence="7">
    <location>
        <begin position="570"/>
        <end position="591"/>
    </location>
</feature>
<evidence type="ECO:0000313" key="10">
    <source>
        <dbReference type="Proteomes" id="UP000002630"/>
    </source>
</evidence>
<feature type="transmembrane region" description="Helical" evidence="7">
    <location>
        <begin position="529"/>
        <end position="550"/>
    </location>
</feature>
<dbReference type="EMBL" id="FN649760">
    <property type="protein sequence ID" value="CBN80036.1"/>
    <property type="molecule type" value="Genomic_DNA"/>
</dbReference>
<accession>D8LIJ7</accession>
<keyword evidence="4 7" id="KW-1133">Transmembrane helix</keyword>
<evidence type="ECO:0000256" key="4">
    <source>
        <dbReference type="ARBA" id="ARBA00022989"/>
    </source>
</evidence>
<proteinExistence type="inferred from homology"/>
<dbReference type="eggNOG" id="KOG1362">
    <property type="taxonomic scope" value="Eukaryota"/>
</dbReference>
<evidence type="ECO:0000256" key="1">
    <source>
        <dbReference type="ARBA" id="ARBA00004141"/>
    </source>
</evidence>
<keyword evidence="5 7" id="KW-0472">Membrane</keyword>
<feature type="transmembrane region" description="Helical" evidence="7">
    <location>
        <begin position="377"/>
        <end position="407"/>
    </location>
</feature>
<evidence type="ECO:0000256" key="6">
    <source>
        <dbReference type="ARBA" id="ARBA00023180"/>
    </source>
</evidence>
<feature type="transmembrane region" description="Helical" evidence="7">
    <location>
        <begin position="35"/>
        <end position="53"/>
    </location>
</feature>
<feature type="transmembrane region" description="Helical" evidence="7">
    <location>
        <begin position="279"/>
        <end position="298"/>
    </location>
</feature>
<protein>
    <recommendedName>
        <fullName evidence="7">Choline transporter-like protein</fullName>
    </recommendedName>
</protein>
<feature type="transmembrane region" description="Helical" evidence="7">
    <location>
        <begin position="319"/>
        <end position="342"/>
    </location>
</feature>
<dbReference type="Pfam" id="PF04515">
    <property type="entry name" value="Choline_transpo"/>
    <property type="match status" value="1"/>
</dbReference>
<dbReference type="GO" id="GO:0005886">
    <property type="term" value="C:plasma membrane"/>
    <property type="evidence" value="ECO:0007669"/>
    <property type="project" value="UniProtKB-SubCell"/>
</dbReference>
<keyword evidence="10" id="KW-1185">Reference proteome</keyword>
<evidence type="ECO:0000313" key="9">
    <source>
        <dbReference type="EMBL" id="CBN80036.1"/>
    </source>
</evidence>
<evidence type="ECO:0000256" key="3">
    <source>
        <dbReference type="ARBA" id="ARBA00022692"/>
    </source>
</evidence>
<dbReference type="AlphaFoldDB" id="D8LIJ7"/>
<dbReference type="Proteomes" id="UP000002630">
    <property type="component" value="Unassembled WGS sequence"/>
</dbReference>
<feature type="transmembrane region" description="Helical" evidence="7">
    <location>
        <begin position="207"/>
        <end position="225"/>
    </location>
</feature>
<comment type="similarity">
    <text evidence="2 7">Belongs to the CTL (choline transporter-like) family.</text>
</comment>
<keyword evidence="3 7" id="KW-0812">Transmembrane</keyword>
<dbReference type="InterPro" id="IPR007603">
    <property type="entry name" value="Choline_transptr-like"/>
</dbReference>
<comment type="function">
    <text evidence="7">Choline transporter.</text>
</comment>
<evidence type="ECO:0000256" key="5">
    <source>
        <dbReference type="ARBA" id="ARBA00023136"/>
    </source>
</evidence>
<keyword evidence="6" id="KW-0325">Glycoprotein</keyword>
<evidence type="ECO:0000256" key="2">
    <source>
        <dbReference type="ARBA" id="ARBA00007168"/>
    </source>
</evidence>
<sequence length="654" mass="71720">MGPNSVTPKEGEKRGAKLAAPDDIEGGADRRCTDVLFMLVLILAWLAMTYLGVDGISNGNPDLLLNGIDYDGRICGVDDGVKDKSKLYYIRFDGTGVCVEECPTVTNFDHLWGCTDEFSGFTVDEGYDCSDDPLECAAKADVDPTGAEDGGFGGGDGAGVCMYQVESVDFVGRCVFSEPEVLDKFVDVGGDVAYLQEAASDVYAARGWIFGFGFCFSTILGFFYLGMLQLPGLVCMMIWGSIACVFFILVAMGFGFVSLSEDWEGDGEHTDTQVMGSRVTGYLAYGCAFLFLCLIVFLRKQIALANGIIKESVRAIGTVKMMFFMPLLQCAAIVAFLVPWVVYSVYTASMADITTEEVAGLTVKSFEYSDEVEKRGWYLLFVFFWTTQFVVAMGQIVVALTVVKYYFTRDVETVNNGTFWKSLKEGLRFHTGTAAFGSLIIAIIKTIRAMLTYMQKKLQKSGSKAAQAVLCCLSCFFWCLEKCVKFINKNAYIQVAIFSTSFCRSSKNAFWLIARNLGRVGAVTVVTDFVVFIMKLVIGLGTAGATYVFLQNFMKDDLYSPMGPVFFAGVMAYYVASSFAALLGMTTLTILQCFIADEEMFEGEDRYARNDLKDWLDAHGVNEEPSSPRTPKKKGGRKGGEEKEGGYAVETGTA</sequence>
<dbReference type="OrthoDB" id="420519at2759"/>
<organism evidence="9 10">
    <name type="scientific">Ectocarpus siliculosus</name>
    <name type="common">Brown alga</name>
    <name type="synonym">Conferva siliculosa</name>
    <dbReference type="NCBI Taxonomy" id="2880"/>
    <lineage>
        <taxon>Eukaryota</taxon>
        <taxon>Sar</taxon>
        <taxon>Stramenopiles</taxon>
        <taxon>Ochrophyta</taxon>
        <taxon>PX clade</taxon>
        <taxon>Phaeophyceae</taxon>
        <taxon>Ectocarpales</taxon>
        <taxon>Ectocarpaceae</taxon>
        <taxon>Ectocarpus</taxon>
    </lineage>
</organism>
<dbReference type="GO" id="GO:0022857">
    <property type="term" value="F:transmembrane transporter activity"/>
    <property type="evidence" value="ECO:0007669"/>
    <property type="project" value="UniProtKB-UniRule"/>
</dbReference>
<dbReference type="PANTHER" id="PTHR12385">
    <property type="entry name" value="CHOLINE TRANSPORTER-LIKE (SLC FAMILY 44)"/>
    <property type="match status" value="1"/>
</dbReference>
<dbReference type="InParanoid" id="D8LIJ7"/>
<feature type="transmembrane region" description="Helical" evidence="7">
    <location>
        <begin position="237"/>
        <end position="259"/>
    </location>
</feature>
<feature type="region of interest" description="Disordered" evidence="8">
    <location>
        <begin position="618"/>
        <end position="654"/>
    </location>
</feature>
<dbReference type="STRING" id="2880.D8LIJ7"/>
<gene>
    <name evidence="9" type="ORF">Esi_0022_0149</name>
</gene>
<evidence type="ECO:0000256" key="8">
    <source>
        <dbReference type="SAM" id="MobiDB-lite"/>
    </source>
</evidence>
<dbReference type="PANTHER" id="PTHR12385:SF14">
    <property type="entry name" value="CHOLINE TRANSPORTER-LIKE 2"/>
    <property type="match status" value="1"/>
</dbReference>
<feature type="transmembrane region" description="Helical" evidence="7">
    <location>
        <begin position="427"/>
        <end position="444"/>
    </location>
</feature>
<comment type="subcellular location">
    <subcellularLocation>
        <location evidence="7">Cell membrane</location>
        <topology evidence="7">Multi-pass membrane protein</topology>
    </subcellularLocation>
    <subcellularLocation>
        <location evidence="1">Membrane</location>
        <topology evidence="1">Multi-pass membrane protein</topology>
    </subcellularLocation>
</comment>
<name>D8LIJ7_ECTSI</name>
<evidence type="ECO:0000256" key="7">
    <source>
        <dbReference type="RuleBase" id="RU368066"/>
    </source>
</evidence>
<reference evidence="9 10" key="1">
    <citation type="journal article" date="2010" name="Nature">
        <title>The Ectocarpus genome and the independent evolution of multicellularity in brown algae.</title>
        <authorList>
            <person name="Cock J.M."/>
            <person name="Sterck L."/>
            <person name="Rouze P."/>
            <person name="Scornet D."/>
            <person name="Allen A.E."/>
            <person name="Amoutzias G."/>
            <person name="Anthouard V."/>
            <person name="Artiguenave F."/>
            <person name="Aury J.M."/>
            <person name="Badger J.H."/>
            <person name="Beszteri B."/>
            <person name="Billiau K."/>
            <person name="Bonnet E."/>
            <person name="Bothwell J.H."/>
            <person name="Bowler C."/>
            <person name="Boyen C."/>
            <person name="Brownlee C."/>
            <person name="Carrano C.J."/>
            <person name="Charrier B."/>
            <person name="Cho G.Y."/>
            <person name="Coelho S.M."/>
            <person name="Collen J."/>
            <person name="Corre E."/>
            <person name="Da Silva C."/>
            <person name="Delage L."/>
            <person name="Delaroque N."/>
            <person name="Dittami S.M."/>
            <person name="Doulbeau S."/>
            <person name="Elias M."/>
            <person name="Farnham G."/>
            <person name="Gachon C.M."/>
            <person name="Gschloessl B."/>
            <person name="Heesch S."/>
            <person name="Jabbari K."/>
            <person name="Jubin C."/>
            <person name="Kawai H."/>
            <person name="Kimura K."/>
            <person name="Kloareg B."/>
            <person name="Kupper F.C."/>
            <person name="Lang D."/>
            <person name="Le Bail A."/>
            <person name="Leblanc C."/>
            <person name="Lerouge P."/>
            <person name="Lohr M."/>
            <person name="Lopez P.J."/>
            <person name="Martens C."/>
            <person name="Maumus F."/>
            <person name="Michel G."/>
            <person name="Miranda-Saavedra D."/>
            <person name="Morales J."/>
            <person name="Moreau H."/>
            <person name="Motomura T."/>
            <person name="Nagasato C."/>
            <person name="Napoli C.A."/>
            <person name="Nelson D.R."/>
            <person name="Nyvall-Collen P."/>
            <person name="Peters A.F."/>
            <person name="Pommier C."/>
            <person name="Potin P."/>
            <person name="Poulain J."/>
            <person name="Quesneville H."/>
            <person name="Read B."/>
            <person name="Rensing S.A."/>
            <person name="Ritter A."/>
            <person name="Rousvoal S."/>
            <person name="Samanta M."/>
            <person name="Samson G."/>
            <person name="Schroeder D.C."/>
            <person name="Segurens B."/>
            <person name="Strittmatter M."/>
            <person name="Tonon T."/>
            <person name="Tregear J.W."/>
            <person name="Valentin K."/>
            <person name="von Dassow P."/>
            <person name="Yamagishi T."/>
            <person name="Van de Peer Y."/>
            <person name="Wincker P."/>
        </authorList>
    </citation>
    <scope>NUCLEOTIDE SEQUENCE [LARGE SCALE GENOMIC DNA]</scope>
    <source>
        <strain evidence="10">Ec32 / CCAP1310/4</strain>
    </source>
</reference>